<evidence type="ECO:0000256" key="1">
    <source>
        <dbReference type="ARBA" id="ARBA00010555"/>
    </source>
</evidence>
<comment type="similarity">
    <text evidence="1 7">Belongs to the SbcD family.</text>
</comment>
<keyword evidence="7" id="KW-0255">Endonuclease</keyword>
<sequence>MKILHTADWHVGKVLKNQPRIDEQGPVLADLVRIATDEDVDLVVVAGDLFETAAPTPAAQALVMKTLMAMRADGRQVVVLAGNHDNQRLVQDVYRPVLGELGIHVVGTPQRPDRGGTVTIDTRAGERAVVAALPFLSHRVAVRAAEVLLHDPSQHNQDYANRVRAIVGMLCAGFTADSVNLVTTHATLLGGRWGGGERAVQTLLGYEVPPDTFPTSTHYAALGHLHRYQEIAGPCPIAYSGSPLALDFGEEANQAVALVVQATPDTRAAIRPVPVRGGRPLATLRGTLDEVVAAGEETGDAFLRVILTQKASAGLADQVREKLPNTLEVQIDERFRARTESTGVVRTRIGRSPTDLFADFLAEREIEDPRLGAMFAELLDDSTGGR</sequence>
<dbReference type="GO" id="GO:0004519">
    <property type="term" value="F:endonuclease activity"/>
    <property type="evidence" value="ECO:0007669"/>
    <property type="project" value="UniProtKB-KW"/>
</dbReference>
<evidence type="ECO:0000256" key="2">
    <source>
        <dbReference type="ARBA" id="ARBA00011322"/>
    </source>
</evidence>
<dbReference type="OrthoDB" id="9773856at2"/>
<keyword evidence="7" id="KW-0233">DNA recombination</keyword>
<keyword evidence="7" id="KW-0235">DNA replication</keyword>
<dbReference type="PANTHER" id="PTHR30337:SF0">
    <property type="entry name" value="NUCLEASE SBCCD SUBUNIT D"/>
    <property type="match status" value="1"/>
</dbReference>
<evidence type="ECO:0000313" key="11">
    <source>
        <dbReference type="Proteomes" id="UP000185596"/>
    </source>
</evidence>
<organism evidence="10 11">
    <name type="scientific">Actinophytocola xanthii</name>
    <dbReference type="NCBI Taxonomy" id="1912961"/>
    <lineage>
        <taxon>Bacteria</taxon>
        <taxon>Bacillati</taxon>
        <taxon>Actinomycetota</taxon>
        <taxon>Actinomycetes</taxon>
        <taxon>Pseudonocardiales</taxon>
        <taxon>Pseudonocardiaceae</taxon>
    </lineage>
</organism>
<protein>
    <recommendedName>
        <fullName evidence="3 7">Nuclease SbcCD subunit D</fullName>
    </recommendedName>
</protein>
<dbReference type="Pfam" id="PF12320">
    <property type="entry name" value="SbcD_C"/>
    <property type="match status" value="1"/>
</dbReference>
<dbReference type="RefSeq" id="WP_075125180.1">
    <property type="nucleotide sequence ID" value="NZ_MSIE01000013.1"/>
</dbReference>
<dbReference type="PANTHER" id="PTHR30337">
    <property type="entry name" value="COMPONENT OF ATP-DEPENDENT DSDNA EXONUCLEASE"/>
    <property type="match status" value="1"/>
</dbReference>
<dbReference type="GO" id="GO:0006260">
    <property type="term" value="P:DNA replication"/>
    <property type="evidence" value="ECO:0007669"/>
    <property type="project" value="UniProtKB-KW"/>
</dbReference>
<evidence type="ECO:0000256" key="3">
    <source>
        <dbReference type="ARBA" id="ARBA00013365"/>
    </source>
</evidence>
<dbReference type="STRING" id="1912961.BU204_09280"/>
<evidence type="ECO:0000256" key="4">
    <source>
        <dbReference type="ARBA" id="ARBA00022722"/>
    </source>
</evidence>
<dbReference type="AlphaFoldDB" id="A0A1Q8CUE6"/>
<dbReference type="InterPro" id="IPR029052">
    <property type="entry name" value="Metallo-depent_PP-like"/>
</dbReference>
<gene>
    <name evidence="7" type="primary">sbcD</name>
    <name evidence="10" type="ORF">BU204_09280</name>
</gene>
<dbReference type="GO" id="GO:0008408">
    <property type="term" value="F:3'-5' exonuclease activity"/>
    <property type="evidence" value="ECO:0007669"/>
    <property type="project" value="InterPro"/>
</dbReference>
<evidence type="ECO:0000313" key="10">
    <source>
        <dbReference type="EMBL" id="OLF17985.1"/>
    </source>
</evidence>
<dbReference type="InterPro" id="IPR026843">
    <property type="entry name" value="SbcD_C"/>
</dbReference>
<dbReference type="InterPro" id="IPR041796">
    <property type="entry name" value="Mre11_N"/>
</dbReference>
<dbReference type="Gene3D" id="3.60.21.10">
    <property type="match status" value="1"/>
</dbReference>
<dbReference type="GO" id="GO:0006310">
    <property type="term" value="P:DNA recombination"/>
    <property type="evidence" value="ECO:0007669"/>
    <property type="project" value="UniProtKB-KW"/>
</dbReference>
<dbReference type="NCBIfam" id="TIGR00619">
    <property type="entry name" value="sbcd"/>
    <property type="match status" value="1"/>
</dbReference>
<keyword evidence="11" id="KW-1185">Reference proteome</keyword>
<comment type="caution">
    <text evidence="10">The sequence shown here is derived from an EMBL/GenBank/DDBJ whole genome shotgun (WGS) entry which is preliminary data.</text>
</comment>
<dbReference type="InterPro" id="IPR004843">
    <property type="entry name" value="Calcineurin-like_PHP"/>
</dbReference>
<accession>A0A1Q8CUE6</accession>
<feature type="domain" description="Calcineurin-like phosphoesterase" evidence="8">
    <location>
        <begin position="1"/>
        <end position="90"/>
    </location>
</feature>
<feature type="domain" description="Nuclease SbcCD subunit D C-terminal" evidence="9">
    <location>
        <begin position="279"/>
        <end position="364"/>
    </location>
</feature>
<dbReference type="SUPFAM" id="SSF56300">
    <property type="entry name" value="Metallo-dependent phosphatases"/>
    <property type="match status" value="1"/>
</dbReference>
<evidence type="ECO:0000256" key="5">
    <source>
        <dbReference type="ARBA" id="ARBA00022801"/>
    </source>
</evidence>
<keyword evidence="5 7" id="KW-0378">Hydrolase</keyword>
<dbReference type="EMBL" id="MSIE01000013">
    <property type="protein sequence ID" value="OLF17985.1"/>
    <property type="molecule type" value="Genomic_DNA"/>
</dbReference>
<proteinExistence type="inferred from homology"/>
<evidence type="ECO:0000256" key="7">
    <source>
        <dbReference type="RuleBase" id="RU363069"/>
    </source>
</evidence>
<dbReference type="Pfam" id="PF00149">
    <property type="entry name" value="Metallophos"/>
    <property type="match status" value="1"/>
</dbReference>
<evidence type="ECO:0000256" key="6">
    <source>
        <dbReference type="ARBA" id="ARBA00022839"/>
    </source>
</evidence>
<dbReference type="CDD" id="cd00840">
    <property type="entry name" value="MPP_Mre11_N"/>
    <property type="match status" value="1"/>
</dbReference>
<comment type="subunit">
    <text evidence="2 7">Heterodimer of SbcC and SbcD.</text>
</comment>
<evidence type="ECO:0000259" key="9">
    <source>
        <dbReference type="Pfam" id="PF12320"/>
    </source>
</evidence>
<dbReference type="InterPro" id="IPR050535">
    <property type="entry name" value="DNA_Repair-Maintenance_Comp"/>
</dbReference>
<keyword evidence="6 7" id="KW-0269">Exonuclease</keyword>
<name>A0A1Q8CUE6_9PSEU</name>
<evidence type="ECO:0000259" key="8">
    <source>
        <dbReference type="Pfam" id="PF00149"/>
    </source>
</evidence>
<dbReference type="InterPro" id="IPR004593">
    <property type="entry name" value="SbcD"/>
</dbReference>
<reference evidence="10 11" key="1">
    <citation type="submission" date="2016-12" db="EMBL/GenBank/DDBJ databases">
        <title>The draft genome sequence of Actinophytocola sp. 11-183.</title>
        <authorList>
            <person name="Wang W."/>
            <person name="Yuan L."/>
        </authorList>
    </citation>
    <scope>NUCLEOTIDE SEQUENCE [LARGE SCALE GENOMIC DNA]</scope>
    <source>
        <strain evidence="10 11">11-183</strain>
    </source>
</reference>
<keyword evidence="4 7" id="KW-0540">Nuclease</keyword>
<dbReference type="Proteomes" id="UP000185596">
    <property type="component" value="Unassembled WGS sequence"/>
</dbReference>
<comment type="function">
    <text evidence="7">SbcCD cleaves DNA hairpin structures. These structures can inhibit DNA replication and are intermediates in certain DNA recombination reactions. The complex acts as a 3'-&gt;5' double strand exonuclease that can open hairpins. It also has a 5' single-strand endonuclease activity.</text>
</comment>